<dbReference type="InterPro" id="IPR050086">
    <property type="entry name" value="MetN_ABC_transporter-like"/>
</dbReference>
<dbReference type="AlphaFoldDB" id="V2TR11"/>
<keyword evidence="11" id="KW-0472">Membrane</keyword>
<dbReference type="InterPro" id="IPR027417">
    <property type="entry name" value="P-loop_NTPase"/>
</dbReference>
<evidence type="ECO:0000256" key="2">
    <source>
        <dbReference type="ARBA" id="ARBA00004417"/>
    </source>
</evidence>
<comment type="function">
    <text evidence="1">Part of the ABC transporter FtsEX involved in cellular division. Important for assembly or stability of the septal ring.</text>
</comment>
<dbReference type="PATRIC" id="fig|1392540.3.peg.446"/>
<dbReference type="STRING" id="1392540.P256_00456"/>
<evidence type="ECO:0000313" key="13">
    <source>
        <dbReference type="EMBL" id="ESK40017.1"/>
    </source>
</evidence>
<dbReference type="PROSITE" id="PS00211">
    <property type="entry name" value="ABC_TRANSPORTER_1"/>
    <property type="match status" value="1"/>
</dbReference>
<feature type="domain" description="ABC transporter" evidence="12">
    <location>
        <begin position="23"/>
        <end position="261"/>
    </location>
</feature>
<dbReference type="GO" id="GO:0006865">
    <property type="term" value="P:amino acid transport"/>
    <property type="evidence" value="ECO:0007669"/>
    <property type="project" value="UniProtKB-KW"/>
</dbReference>
<dbReference type="eggNOG" id="COG1135">
    <property type="taxonomic scope" value="Bacteria"/>
</dbReference>
<keyword evidence="6" id="KW-1003">Cell membrane</keyword>
<dbReference type="SUPFAM" id="SSF52540">
    <property type="entry name" value="P-loop containing nucleoside triphosphate hydrolases"/>
    <property type="match status" value="1"/>
</dbReference>
<organism evidence="13 14">
    <name type="scientific">Acinetobacter nectaris CIP 110549</name>
    <dbReference type="NCBI Taxonomy" id="1392540"/>
    <lineage>
        <taxon>Bacteria</taxon>
        <taxon>Pseudomonadati</taxon>
        <taxon>Pseudomonadota</taxon>
        <taxon>Gammaproteobacteria</taxon>
        <taxon>Moraxellales</taxon>
        <taxon>Moraxellaceae</taxon>
        <taxon>Acinetobacter</taxon>
    </lineage>
</organism>
<dbReference type="Proteomes" id="UP000023785">
    <property type="component" value="Unassembled WGS sequence"/>
</dbReference>
<evidence type="ECO:0000256" key="9">
    <source>
        <dbReference type="ARBA" id="ARBA00022967"/>
    </source>
</evidence>
<reference evidence="13 14" key="1">
    <citation type="submission" date="2013-10" db="EMBL/GenBank/DDBJ databases">
        <title>The Genome Sequence of Acinetobacter nectaris CIP 110549.</title>
        <authorList>
            <consortium name="The Broad Institute Genomics Platform"/>
            <consortium name="The Broad Institute Genome Sequencing Center for Infectious Disease"/>
            <person name="Cerqueira G."/>
            <person name="Feldgarden M."/>
            <person name="Courvalin P."/>
            <person name="Grillot-Courvalin C."/>
            <person name="Clermont D."/>
            <person name="Rocha E."/>
            <person name="Yoon E.-J."/>
            <person name="Nemec A."/>
            <person name="Young S.K."/>
            <person name="Zeng Q."/>
            <person name="Gargeya S."/>
            <person name="Fitzgerald M."/>
            <person name="Abouelleil A."/>
            <person name="Alvarado L."/>
            <person name="Berlin A.M."/>
            <person name="Chapman S.B."/>
            <person name="Gainer-Dewar J."/>
            <person name="Goldberg J."/>
            <person name="Gnerre S."/>
            <person name="Griggs A."/>
            <person name="Gujja S."/>
            <person name="Hansen M."/>
            <person name="Howarth C."/>
            <person name="Imamovic A."/>
            <person name="Ireland A."/>
            <person name="Larimer J."/>
            <person name="McCowan C."/>
            <person name="Murphy C."/>
            <person name="Pearson M."/>
            <person name="Poon T.W."/>
            <person name="Priest M."/>
            <person name="Roberts A."/>
            <person name="Saif S."/>
            <person name="Shea T."/>
            <person name="Sykes S."/>
            <person name="Wortman J."/>
            <person name="Nusbaum C."/>
            <person name="Birren B."/>
        </authorList>
    </citation>
    <scope>NUCLEOTIDE SEQUENCE [LARGE SCALE GENOMIC DNA]</scope>
    <source>
        <strain evidence="13 14">CIP 110549</strain>
    </source>
</reference>
<evidence type="ECO:0000256" key="6">
    <source>
        <dbReference type="ARBA" id="ARBA00022475"/>
    </source>
</evidence>
<sequence>MHYGIRGGNDMNAHINQNAVLDINIQGLNKYYDGSTKIHALKDIHLQVKKGVICGVIGKSGAGKSSLLRTLNGLESINDGYANVLGENISNLNHNALIQLRQRIGMIFQHFNLMSTKTVWENIALPLIVAGVKAKEIQSRVNNSLALVGLENKKDNYPSQLSGGQKQRVGIARALIHNPEILLCDEATSALDPESTEMILKLLKQVNKNLGITIILITHEMQVIRDICDQVVVINQGEIVESGQVWQVFSAPQNLMTKGLLYPESHQFSFPIESERAIAHQYKVLNIRYAHTVERLFNLQEILQAVSSVAVIYSRVDQIQAHCVGELSIVCKINTEIPYALQQTLALDVLKIEELGYVRSIV</sequence>
<gene>
    <name evidence="13" type="ORF">P256_00456</name>
</gene>
<evidence type="ECO:0000256" key="11">
    <source>
        <dbReference type="ARBA" id="ARBA00023136"/>
    </source>
</evidence>
<comment type="subcellular location">
    <subcellularLocation>
        <location evidence="2">Cell inner membrane</location>
        <topology evidence="2">Peripheral membrane protein</topology>
    </subcellularLocation>
</comment>
<dbReference type="HOGENOM" id="CLU_000604_1_3_6"/>
<evidence type="ECO:0000256" key="5">
    <source>
        <dbReference type="ARBA" id="ARBA00022448"/>
    </source>
</evidence>
<evidence type="ECO:0000256" key="1">
    <source>
        <dbReference type="ARBA" id="ARBA00002579"/>
    </source>
</evidence>
<keyword evidence="9" id="KW-1278">Translocase</keyword>
<dbReference type="InterPro" id="IPR017871">
    <property type="entry name" value="ABC_transporter-like_CS"/>
</dbReference>
<dbReference type="FunFam" id="3.40.50.300:FF:000056">
    <property type="entry name" value="Cell division ATP-binding protein FtsE"/>
    <property type="match status" value="1"/>
</dbReference>
<proteinExistence type="inferred from homology"/>
<dbReference type="InterPro" id="IPR003593">
    <property type="entry name" value="AAA+_ATPase"/>
</dbReference>
<comment type="caution">
    <text evidence="13">The sequence shown here is derived from an EMBL/GenBank/DDBJ whole genome shotgun (WGS) entry which is preliminary data.</text>
</comment>
<dbReference type="EMBL" id="AYER01000003">
    <property type="protein sequence ID" value="ESK40017.1"/>
    <property type="molecule type" value="Genomic_DNA"/>
</dbReference>
<dbReference type="PROSITE" id="PS50893">
    <property type="entry name" value="ABC_TRANSPORTER_2"/>
    <property type="match status" value="1"/>
</dbReference>
<dbReference type="InterPro" id="IPR041701">
    <property type="entry name" value="MetN_ABC"/>
</dbReference>
<evidence type="ECO:0000256" key="7">
    <source>
        <dbReference type="ARBA" id="ARBA00022741"/>
    </source>
</evidence>
<keyword evidence="14" id="KW-1185">Reference proteome</keyword>
<dbReference type="Gene3D" id="3.40.50.300">
    <property type="entry name" value="P-loop containing nucleotide triphosphate hydrolases"/>
    <property type="match status" value="1"/>
</dbReference>
<evidence type="ECO:0000313" key="14">
    <source>
        <dbReference type="Proteomes" id="UP000023785"/>
    </source>
</evidence>
<dbReference type="Pfam" id="PF00005">
    <property type="entry name" value="ABC_tran"/>
    <property type="match status" value="1"/>
</dbReference>
<dbReference type="GO" id="GO:0005524">
    <property type="term" value="F:ATP binding"/>
    <property type="evidence" value="ECO:0007669"/>
    <property type="project" value="UniProtKB-KW"/>
</dbReference>
<keyword evidence="8" id="KW-0067">ATP-binding</keyword>
<comment type="similarity">
    <text evidence="3">Belongs to the ABC transporter superfamily.</text>
</comment>
<protein>
    <recommendedName>
        <fullName evidence="4">Cell division ATP-binding protein FtsE</fullName>
    </recommendedName>
</protein>
<evidence type="ECO:0000259" key="12">
    <source>
        <dbReference type="PROSITE" id="PS50893"/>
    </source>
</evidence>
<evidence type="ECO:0000256" key="10">
    <source>
        <dbReference type="ARBA" id="ARBA00022970"/>
    </source>
</evidence>
<dbReference type="GO" id="GO:0016887">
    <property type="term" value="F:ATP hydrolysis activity"/>
    <property type="evidence" value="ECO:0007669"/>
    <property type="project" value="InterPro"/>
</dbReference>
<evidence type="ECO:0000256" key="4">
    <source>
        <dbReference type="ARBA" id="ARBA00020019"/>
    </source>
</evidence>
<accession>V2TR11</accession>
<dbReference type="PANTHER" id="PTHR43166:SF30">
    <property type="entry name" value="METHIONINE IMPORT ATP-BINDING PROTEIN METN"/>
    <property type="match status" value="1"/>
</dbReference>
<name>V2TR11_9GAMM</name>
<keyword evidence="5" id="KW-0813">Transport</keyword>
<keyword evidence="10" id="KW-0029">Amino-acid transport</keyword>
<dbReference type="GO" id="GO:0005886">
    <property type="term" value="C:plasma membrane"/>
    <property type="evidence" value="ECO:0007669"/>
    <property type="project" value="UniProtKB-SubCell"/>
</dbReference>
<dbReference type="CDD" id="cd03258">
    <property type="entry name" value="ABC_MetN_methionine_transporter"/>
    <property type="match status" value="1"/>
</dbReference>
<dbReference type="PANTHER" id="PTHR43166">
    <property type="entry name" value="AMINO ACID IMPORT ATP-BINDING PROTEIN"/>
    <property type="match status" value="1"/>
</dbReference>
<dbReference type="SMART" id="SM00382">
    <property type="entry name" value="AAA"/>
    <property type="match status" value="1"/>
</dbReference>
<evidence type="ECO:0000256" key="3">
    <source>
        <dbReference type="ARBA" id="ARBA00005417"/>
    </source>
</evidence>
<keyword evidence="7" id="KW-0547">Nucleotide-binding</keyword>
<dbReference type="InterPro" id="IPR003439">
    <property type="entry name" value="ABC_transporter-like_ATP-bd"/>
</dbReference>
<evidence type="ECO:0000256" key="8">
    <source>
        <dbReference type="ARBA" id="ARBA00022840"/>
    </source>
</evidence>